<dbReference type="PANTHER" id="PTHR43857">
    <property type="entry name" value="BLR7761 PROTEIN"/>
    <property type="match status" value="1"/>
</dbReference>
<evidence type="ECO:0000313" key="1">
    <source>
        <dbReference type="EMBL" id="GGM46686.1"/>
    </source>
</evidence>
<name>A0A8J3FTJ9_9PSEU</name>
<evidence type="ECO:0000313" key="2">
    <source>
        <dbReference type="Proteomes" id="UP000637578"/>
    </source>
</evidence>
<keyword evidence="2" id="KW-1185">Reference proteome</keyword>
<dbReference type="AlphaFoldDB" id="A0A8J3FTJ9"/>
<dbReference type="SUPFAM" id="SSF55298">
    <property type="entry name" value="YjgF-like"/>
    <property type="match status" value="1"/>
</dbReference>
<organism evidence="1 2">
    <name type="scientific">Longimycelium tulufanense</name>
    <dbReference type="NCBI Taxonomy" id="907463"/>
    <lineage>
        <taxon>Bacteria</taxon>
        <taxon>Bacillati</taxon>
        <taxon>Actinomycetota</taxon>
        <taxon>Actinomycetes</taxon>
        <taxon>Pseudonocardiales</taxon>
        <taxon>Pseudonocardiaceae</taxon>
        <taxon>Longimycelium</taxon>
    </lineage>
</organism>
<dbReference type="CDD" id="cd00448">
    <property type="entry name" value="YjgF_YER057c_UK114_family"/>
    <property type="match status" value="1"/>
</dbReference>
<dbReference type="InterPro" id="IPR035959">
    <property type="entry name" value="RutC-like_sf"/>
</dbReference>
<dbReference type="InterPro" id="IPR006175">
    <property type="entry name" value="YjgF/YER057c/UK114"/>
</dbReference>
<dbReference type="PANTHER" id="PTHR43857:SF1">
    <property type="entry name" value="YJGH FAMILY PROTEIN"/>
    <property type="match status" value="1"/>
</dbReference>
<dbReference type="Pfam" id="PF01042">
    <property type="entry name" value="Ribonuc_L-PSP"/>
    <property type="match status" value="1"/>
</dbReference>
<dbReference type="RefSeq" id="WP_189055667.1">
    <property type="nucleotide sequence ID" value="NZ_BMMK01000005.1"/>
</dbReference>
<protein>
    <submittedName>
        <fullName evidence="1">Enamine deaminase RidA</fullName>
    </submittedName>
</protein>
<proteinExistence type="predicted"/>
<accession>A0A8J3FTJ9</accession>
<dbReference type="Gene3D" id="3.30.1330.40">
    <property type="entry name" value="RutC-like"/>
    <property type="match status" value="1"/>
</dbReference>
<comment type="caution">
    <text evidence="1">The sequence shown here is derived from an EMBL/GenBank/DDBJ whole genome shotgun (WGS) entry which is preliminary data.</text>
</comment>
<gene>
    <name evidence="1" type="ORF">GCM10012275_17220</name>
</gene>
<reference evidence="1" key="1">
    <citation type="journal article" date="2014" name="Int. J. Syst. Evol. Microbiol.">
        <title>Complete genome sequence of Corynebacterium casei LMG S-19264T (=DSM 44701T), isolated from a smear-ripened cheese.</title>
        <authorList>
            <consortium name="US DOE Joint Genome Institute (JGI-PGF)"/>
            <person name="Walter F."/>
            <person name="Albersmeier A."/>
            <person name="Kalinowski J."/>
            <person name="Ruckert C."/>
        </authorList>
    </citation>
    <scope>NUCLEOTIDE SEQUENCE</scope>
    <source>
        <strain evidence="1">CGMCC 4.5737</strain>
    </source>
</reference>
<reference evidence="1" key="2">
    <citation type="submission" date="2020-09" db="EMBL/GenBank/DDBJ databases">
        <authorList>
            <person name="Sun Q."/>
            <person name="Zhou Y."/>
        </authorList>
    </citation>
    <scope>NUCLEOTIDE SEQUENCE</scope>
    <source>
        <strain evidence="1">CGMCC 4.5737</strain>
    </source>
</reference>
<dbReference type="Proteomes" id="UP000637578">
    <property type="component" value="Unassembled WGS sequence"/>
</dbReference>
<dbReference type="EMBL" id="BMMK01000005">
    <property type="protein sequence ID" value="GGM46686.1"/>
    <property type="molecule type" value="Genomic_DNA"/>
</dbReference>
<sequence length="139" mass="14650">MSNPHRIVTAPELAQPVGFAHAVVTSPGRTVYLGGHTAQGQDGAVRGKSMAEQFEVAAGNVVSALAAAGARPEHLVSLTIYVTDMAEYRTSLNELGPIYRRHFGRHYPAIALLGVQALLDPVAKVELLGVAVVPESEPT</sequence>